<evidence type="ECO:0000256" key="3">
    <source>
        <dbReference type="ARBA" id="ARBA00023159"/>
    </source>
</evidence>
<protein>
    <submittedName>
        <fullName evidence="7">Transcriptional regulator, Crp/Fnr family</fullName>
    </submittedName>
</protein>
<feature type="domain" description="HTH crp-type" evidence="6">
    <location>
        <begin position="186"/>
        <end position="260"/>
    </location>
</feature>
<dbReference type="Pfam" id="PF00027">
    <property type="entry name" value="cNMP_binding"/>
    <property type="match status" value="1"/>
</dbReference>
<evidence type="ECO:0000313" key="7">
    <source>
        <dbReference type="EMBL" id="GAY76173.1"/>
    </source>
</evidence>
<dbReference type="InterPro" id="IPR012318">
    <property type="entry name" value="HTH_CRP"/>
</dbReference>
<evidence type="ECO:0000313" key="8">
    <source>
        <dbReference type="Proteomes" id="UP000319716"/>
    </source>
</evidence>
<keyword evidence="4" id="KW-0804">Transcription</keyword>
<dbReference type="GO" id="GO:0005829">
    <property type="term" value="C:cytosol"/>
    <property type="evidence" value="ECO:0007669"/>
    <property type="project" value="TreeGrafter"/>
</dbReference>
<dbReference type="InterPro" id="IPR018490">
    <property type="entry name" value="cNMP-bd_dom_sf"/>
</dbReference>
<dbReference type="PANTHER" id="PTHR24567">
    <property type="entry name" value="CRP FAMILY TRANSCRIPTIONAL REGULATORY PROTEIN"/>
    <property type="match status" value="1"/>
</dbReference>
<keyword evidence="1" id="KW-0805">Transcription regulation</keyword>
<keyword evidence="2" id="KW-0238">DNA-binding</keyword>
<evidence type="ECO:0000256" key="4">
    <source>
        <dbReference type="ARBA" id="ARBA00023163"/>
    </source>
</evidence>
<dbReference type="SMART" id="SM00100">
    <property type="entry name" value="cNMP"/>
    <property type="match status" value="1"/>
</dbReference>
<dbReference type="Pfam" id="PF13545">
    <property type="entry name" value="HTH_Crp_2"/>
    <property type="match status" value="1"/>
</dbReference>
<keyword evidence="3" id="KW-0010">Activator</keyword>
<comment type="caution">
    <text evidence="7">The sequence shown here is derived from an EMBL/GenBank/DDBJ whole genome shotgun (WGS) entry which is preliminary data.</text>
</comment>
<dbReference type="InterPro" id="IPR036390">
    <property type="entry name" value="WH_DNA-bd_sf"/>
</dbReference>
<dbReference type="GO" id="GO:0003677">
    <property type="term" value="F:DNA binding"/>
    <property type="evidence" value="ECO:0007669"/>
    <property type="project" value="UniProtKB-KW"/>
</dbReference>
<dbReference type="AlphaFoldDB" id="A0A4Y1ZB74"/>
<evidence type="ECO:0000256" key="2">
    <source>
        <dbReference type="ARBA" id="ARBA00023125"/>
    </source>
</evidence>
<sequence length="262" mass="29543">MNGEQMTAVRRIRFAVKVLARRGRQVVRLAHAGGSMIKGGTLMSVLKATGWFQDFTDEQLREIASFGRIKRIADKKLLFVQGEPLTDYFFVVDGLVHAYHQNKEGKRWIASLFASGDLFPHVGLADDESHYPANGGTITPCLLLVISRTNMQKLMLRYPVLERRLTEFLAKKSRELMNRYADSVLEPALNQLLSLLKRLASTSGTPASSGWTLIRHAMTEQDMAGYLGVTPETVSRLLNRLYREKRAKSAGRGKIYIDLERC</sequence>
<dbReference type="InterPro" id="IPR050397">
    <property type="entry name" value="Env_Response_Regulators"/>
</dbReference>
<dbReference type="SUPFAM" id="SSF46785">
    <property type="entry name" value="Winged helix' DNA-binding domain"/>
    <property type="match status" value="1"/>
</dbReference>
<dbReference type="PROSITE" id="PS51063">
    <property type="entry name" value="HTH_CRP_2"/>
    <property type="match status" value="1"/>
</dbReference>
<dbReference type="Gene3D" id="2.60.120.10">
    <property type="entry name" value="Jelly Rolls"/>
    <property type="match status" value="1"/>
</dbReference>
<dbReference type="EMBL" id="BEXB01000011">
    <property type="protein sequence ID" value="GAY76173.1"/>
    <property type="molecule type" value="Genomic_DNA"/>
</dbReference>
<evidence type="ECO:0000259" key="6">
    <source>
        <dbReference type="PROSITE" id="PS51063"/>
    </source>
</evidence>
<evidence type="ECO:0000256" key="1">
    <source>
        <dbReference type="ARBA" id="ARBA00023015"/>
    </source>
</evidence>
<dbReference type="GO" id="GO:0003700">
    <property type="term" value="F:DNA-binding transcription factor activity"/>
    <property type="evidence" value="ECO:0007669"/>
    <property type="project" value="TreeGrafter"/>
</dbReference>
<dbReference type="CDD" id="cd00038">
    <property type="entry name" value="CAP_ED"/>
    <property type="match status" value="1"/>
</dbReference>
<evidence type="ECO:0000259" key="5">
    <source>
        <dbReference type="PROSITE" id="PS50042"/>
    </source>
</evidence>
<feature type="domain" description="Cyclic nucleotide-binding" evidence="5">
    <location>
        <begin position="51"/>
        <end position="172"/>
    </location>
</feature>
<name>A0A4Y1ZB74_9BACL</name>
<proteinExistence type="predicted"/>
<dbReference type="SUPFAM" id="SSF51206">
    <property type="entry name" value="cAMP-binding domain-like"/>
    <property type="match status" value="1"/>
</dbReference>
<organism evidence="7 8">
    <name type="scientific">Sporolactobacillus inulinus</name>
    <dbReference type="NCBI Taxonomy" id="2078"/>
    <lineage>
        <taxon>Bacteria</taxon>
        <taxon>Bacillati</taxon>
        <taxon>Bacillota</taxon>
        <taxon>Bacilli</taxon>
        <taxon>Bacillales</taxon>
        <taxon>Sporolactobacillaceae</taxon>
        <taxon>Sporolactobacillus</taxon>
    </lineage>
</organism>
<dbReference type="Proteomes" id="UP000319716">
    <property type="component" value="Unassembled WGS sequence"/>
</dbReference>
<accession>A0A4Y1ZB74</accession>
<dbReference type="PROSITE" id="PS50042">
    <property type="entry name" value="CNMP_BINDING_3"/>
    <property type="match status" value="1"/>
</dbReference>
<dbReference type="InterPro" id="IPR036388">
    <property type="entry name" value="WH-like_DNA-bd_sf"/>
</dbReference>
<dbReference type="Gene3D" id="1.10.10.10">
    <property type="entry name" value="Winged helix-like DNA-binding domain superfamily/Winged helix DNA-binding domain"/>
    <property type="match status" value="1"/>
</dbReference>
<dbReference type="InterPro" id="IPR000595">
    <property type="entry name" value="cNMP-bd_dom"/>
</dbReference>
<dbReference type="InterPro" id="IPR014710">
    <property type="entry name" value="RmlC-like_jellyroll"/>
</dbReference>
<reference evidence="7 8" key="1">
    <citation type="submission" date="2017-11" db="EMBL/GenBank/DDBJ databases">
        <title>Draft Genome Sequence of Sporolactobacillus inulinus NBRC 111894 Isolated from Koso, a Japanese Sugar-Vegetable Fermented Beverage.</title>
        <authorList>
            <person name="Chiou T.Y."/>
            <person name="Oshima K."/>
            <person name="Suda W."/>
            <person name="Hattori M."/>
            <person name="Takahashi T."/>
        </authorList>
    </citation>
    <scope>NUCLEOTIDE SEQUENCE [LARGE SCALE GENOMIC DNA]</scope>
    <source>
        <strain evidence="7 8">NBRC111894</strain>
    </source>
</reference>
<dbReference type="SMART" id="SM00419">
    <property type="entry name" value="HTH_CRP"/>
    <property type="match status" value="1"/>
</dbReference>
<dbReference type="PANTHER" id="PTHR24567:SF26">
    <property type="entry name" value="REGULATORY PROTEIN YEIL"/>
    <property type="match status" value="1"/>
</dbReference>
<gene>
    <name evidence="7" type="ORF">NBRC111894_1727</name>
</gene>